<feature type="binding site" evidence="7">
    <location>
        <position position="112"/>
    </location>
    <ligand>
        <name>substrate</name>
    </ligand>
</feature>
<dbReference type="EMBL" id="MHUZ01000034">
    <property type="protein sequence ID" value="OHA84903.1"/>
    <property type="molecule type" value="Genomic_DNA"/>
</dbReference>
<dbReference type="PROSITE" id="PS00111">
    <property type="entry name" value="PGLYCERATE_KINASE"/>
    <property type="match status" value="1"/>
</dbReference>
<dbReference type="GO" id="GO:0006094">
    <property type="term" value="P:gluconeogenesis"/>
    <property type="evidence" value="ECO:0007669"/>
    <property type="project" value="TreeGrafter"/>
</dbReference>
<evidence type="ECO:0000256" key="6">
    <source>
        <dbReference type="ARBA" id="ARBA00022840"/>
    </source>
</evidence>
<dbReference type="PANTHER" id="PTHR11406:SF23">
    <property type="entry name" value="PHOSPHOGLYCERATE KINASE 1, CHLOROPLASTIC-RELATED"/>
    <property type="match status" value="1"/>
</dbReference>
<comment type="caution">
    <text evidence="7">Lacks conserved residue(s) required for the propagation of feature annotation.</text>
</comment>
<dbReference type="HAMAP" id="MF_00145">
    <property type="entry name" value="Phosphoglyc_kinase"/>
    <property type="match status" value="1"/>
</dbReference>
<dbReference type="Proteomes" id="UP000178168">
    <property type="component" value="Unassembled WGS sequence"/>
</dbReference>
<comment type="subunit">
    <text evidence="7">Monomer.</text>
</comment>
<dbReference type="InterPro" id="IPR015824">
    <property type="entry name" value="Phosphoglycerate_kinase_N"/>
</dbReference>
<keyword evidence="7" id="KW-0324">Glycolysis</keyword>
<feature type="binding site" evidence="8">
    <location>
        <begin position="22"/>
        <end position="24"/>
    </location>
    <ligand>
        <name>substrate</name>
    </ligand>
</feature>
<dbReference type="SUPFAM" id="SSF53748">
    <property type="entry name" value="Phosphoglycerate kinase"/>
    <property type="match status" value="1"/>
</dbReference>
<keyword evidence="7" id="KW-0963">Cytoplasm</keyword>
<dbReference type="STRING" id="1802730.A2591_01085"/>
<feature type="binding site" evidence="7 9">
    <location>
        <begin position="332"/>
        <end position="335"/>
    </location>
    <ligand>
        <name>ATP</name>
        <dbReference type="ChEBI" id="CHEBI:30616"/>
    </ligand>
</feature>
<keyword evidence="6 7" id="KW-0067">ATP-binding</keyword>
<evidence type="ECO:0000256" key="8">
    <source>
        <dbReference type="PIRSR" id="PIRSR000724-1"/>
    </source>
</evidence>
<evidence type="ECO:0000256" key="5">
    <source>
        <dbReference type="ARBA" id="ARBA00022777"/>
    </source>
</evidence>
<evidence type="ECO:0000256" key="9">
    <source>
        <dbReference type="PIRSR" id="PIRSR000724-2"/>
    </source>
</evidence>
<comment type="subcellular location">
    <subcellularLocation>
        <location evidence="7">Cytoplasm</location>
    </subcellularLocation>
</comment>
<evidence type="ECO:0000313" key="11">
    <source>
        <dbReference type="EMBL" id="OHA84903.1"/>
    </source>
</evidence>
<feature type="binding site" evidence="8">
    <location>
        <position position="145"/>
    </location>
    <ligand>
        <name>(2R)-3-phosphoglycerate</name>
        <dbReference type="ChEBI" id="CHEBI:58272"/>
    </ligand>
</feature>
<feature type="binding site" evidence="7 8">
    <location>
        <begin position="60"/>
        <end position="63"/>
    </location>
    <ligand>
        <name>substrate</name>
    </ligand>
</feature>
<evidence type="ECO:0000256" key="7">
    <source>
        <dbReference type="HAMAP-Rule" id="MF_00145"/>
    </source>
</evidence>
<dbReference type="GO" id="GO:0006096">
    <property type="term" value="P:glycolytic process"/>
    <property type="evidence" value="ECO:0007669"/>
    <property type="project" value="UniProtKB-UniRule"/>
</dbReference>
<comment type="similarity">
    <text evidence="7 10">Belongs to the phosphoglycerate kinase family.</text>
</comment>
<evidence type="ECO:0000256" key="3">
    <source>
        <dbReference type="ARBA" id="ARBA00022679"/>
    </source>
</evidence>
<dbReference type="InterPro" id="IPR036043">
    <property type="entry name" value="Phosphoglycerate_kinase_sf"/>
</dbReference>
<reference evidence="11 12" key="1">
    <citation type="journal article" date="2016" name="Nat. Commun.">
        <title>Thousands of microbial genomes shed light on interconnected biogeochemical processes in an aquifer system.</title>
        <authorList>
            <person name="Anantharaman K."/>
            <person name="Brown C.T."/>
            <person name="Hug L.A."/>
            <person name="Sharon I."/>
            <person name="Castelle C.J."/>
            <person name="Probst A.J."/>
            <person name="Thomas B.C."/>
            <person name="Singh A."/>
            <person name="Wilkins M.J."/>
            <person name="Karaoz U."/>
            <person name="Brodie E.L."/>
            <person name="Williams K.H."/>
            <person name="Hubbard S.S."/>
            <person name="Banfield J.F."/>
        </authorList>
    </citation>
    <scope>NUCLEOTIDE SEQUENCE [LARGE SCALE GENOMIC DNA]</scope>
</reference>
<sequence>MNFPSPRDLKDLKGKRVIVRADWNVPMEGNALVEDYRIRRSLPTIEYLRKKKAKVIVLSHIGKGKESSLRPVVAYLKREFDIGFVPDFRTQEARDVVAHMKEGSVVVFENLRIDAREEKNDPALAELLASFGDYYINDAFSASHREHASIVGLPKLLPSAFGFLFLDELKHLSMALKPAHPFVFVTGGAKVSTKMPLMKKFTRLADTVFVGGALANNFFKEEGMQIGKSFVEKGTFGLRPLFKKKNVVLPVDVVVLDKTQNRAVRRADHIEKGDRILDAGPATLRALEEVIRKAKLVVWNGPLGNYEEGFEEGTDTLLKILAKARGKTILGGGDTIALIEKLKLEGSFTFVSTGGGAMLDYLADGKLPGIDAIIKKRTRK</sequence>
<feature type="binding site" evidence="8">
    <location>
        <position position="37"/>
    </location>
    <ligand>
        <name>(2R)-3-phosphoglycerate</name>
        <dbReference type="ChEBI" id="CHEBI:58272"/>
    </ligand>
</feature>
<organism evidence="11 12">
    <name type="scientific">Candidatus Yonathbacteria bacterium RIFOXYD1_FULL_52_36</name>
    <dbReference type="NCBI Taxonomy" id="1802730"/>
    <lineage>
        <taxon>Bacteria</taxon>
        <taxon>Candidatus Yonathiibacteriota</taxon>
    </lineage>
</organism>
<protein>
    <recommendedName>
        <fullName evidence="2 7">Phosphoglycerate kinase</fullName>
        <ecNumber evidence="2 7">2.7.2.3</ecNumber>
    </recommendedName>
</protein>
<dbReference type="GO" id="GO:0005524">
    <property type="term" value="F:ATP binding"/>
    <property type="evidence" value="ECO:0007669"/>
    <property type="project" value="UniProtKB-KW"/>
</dbReference>
<dbReference type="PIRSF" id="PIRSF000724">
    <property type="entry name" value="Pgk"/>
    <property type="match status" value="1"/>
</dbReference>
<keyword evidence="3 7" id="KW-0808">Transferase</keyword>
<gene>
    <name evidence="7" type="primary">pgk</name>
    <name evidence="11" type="ORF">A2591_01085</name>
</gene>
<accession>A0A1G2SIJ8</accession>
<comment type="pathway">
    <text evidence="7">Carbohydrate degradation; glycolysis; pyruvate from D-glyceraldehyde 3-phosphate: step 2/5.</text>
</comment>
<keyword evidence="5 7" id="KW-0418">Kinase</keyword>
<dbReference type="EC" id="2.7.2.3" evidence="2 7"/>
<feature type="binding site" evidence="8">
    <location>
        <position position="112"/>
    </location>
    <ligand>
        <name>(2R)-3-phosphoglycerate</name>
        <dbReference type="ChEBI" id="CHEBI:58272"/>
    </ligand>
</feature>
<proteinExistence type="inferred from homology"/>
<dbReference type="PANTHER" id="PTHR11406">
    <property type="entry name" value="PHOSPHOGLYCERATE KINASE"/>
    <property type="match status" value="1"/>
</dbReference>
<evidence type="ECO:0000256" key="10">
    <source>
        <dbReference type="RuleBase" id="RU000532"/>
    </source>
</evidence>
<dbReference type="InterPro" id="IPR001576">
    <property type="entry name" value="Phosphoglycerate_kinase"/>
</dbReference>
<evidence type="ECO:0000313" key="12">
    <source>
        <dbReference type="Proteomes" id="UP000178168"/>
    </source>
</evidence>
<dbReference type="Gene3D" id="3.40.50.1260">
    <property type="entry name" value="Phosphoglycerate kinase, N-terminal domain"/>
    <property type="match status" value="2"/>
</dbReference>
<dbReference type="GO" id="GO:0005829">
    <property type="term" value="C:cytosol"/>
    <property type="evidence" value="ECO:0007669"/>
    <property type="project" value="TreeGrafter"/>
</dbReference>
<feature type="binding site" evidence="7 9">
    <location>
        <position position="307"/>
    </location>
    <ligand>
        <name>ATP</name>
        <dbReference type="ChEBI" id="CHEBI:30616"/>
    </ligand>
</feature>
<feature type="binding site" evidence="7 9">
    <location>
        <position position="194"/>
    </location>
    <ligand>
        <name>ATP</name>
        <dbReference type="ChEBI" id="CHEBI:30616"/>
    </ligand>
</feature>
<feature type="binding site" evidence="7">
    <location>
        <position position="37"/>
    </location>
    <ligand>
        <name>substrate</name>
    </ligand>
</feature>
<comment type="catalytic activity">
    <reaction evidence="1 7 10">
        <text>(2R)-3-phosphoglycerate + ATP = (2R)-3-phospho-glyceroyl phosphate + ADP</text>
        <dbReference type="Rhea" id="RHEA:14801"/>
        <dbReference type="ChEBI" id="CHEBI:30616"/>
        <dbReference type="ChEBI" id="CHEBI:57604"/>
        <dbReference type="ChEBI" id="CHEBI:58272"/>
        <dbReference type="ChEBI" id="CHEBI:456216"/>
        <dbReference type="EC" id="2.7.2.3"/>
    </reaction>
</comment>
<dbReference type="GO" id="GO:0043531">
    <property type="term" value="F:ADP binding"/>
    <property type="evidence" value="ECO:0007669"/>
    <property type="project" value="TreeGrafter"/>
</dbReference>
<evidence type="ECO:0000256" key="1">
    <source>
        <dbReference type="ARBA" id="ARBA00000642"/>
    </source>
</evidence>
<dbReference type="UniPathway" id="UPA00109">
    <property type="reaction ID" value="UER00185"/>
</dbReference>
<comment type="caution">
    <text evidence="11">The sequence shown here is derived from an EMBL/GenBank/DDBJ whole genome shotgun (WGS) entry which is preliminary data.</text>
</comment>
<dbReference type="Pfam" id="PF00162">
    <property type="entry name" value="PGK"/>
    <property type="match status" value="1"/>
</dbReference>
<dbReference type="GO" id="GO:0004618">
    <property type="term" value="F:phosphoglycerate kinase activity"/>
    <property type="evidence" value="ECO:0007669"/>
    <property type="project" value="UniProtKB-UniRule"/>
</dbReference>
<evidence type="ECO:0000256" key="4">
    <source>
        <dbReference type="ARBA" id="ARBA00022741"/>
    </source>
</evidence>
<feature type="binding site" evidence="7">
    <location>
        <position position="145"/>
    </location>
    <ligand>
        <name>substrate</name>
    </ligand>
</feature>
<name>A0A1G2SIJ8_9BACT</name>
<keyword evidence="4 7" id="KW-0547">Nucleotide-binding</keyword>
<evidence type="ECO:0000256" key="2">
    <source>
        <dbReference type="ARBA" id="ARBA00013061"/>
    </source>
</evidence>
<dbReference type="AlphaFoldDB" id="A0A1G2SIJ8"/>
<dbReference type="InterPro" id="IPR015911">
    <property type="entry name" value="Phosphoglycerate_kinase_CS"/>
</dbReference>
<dbReference type="PRINTS" id="PR00477">
    <property type="entry name" value="PHGLYCKINASE"/>
</dbReference>